<dbReference type="OrthoDB" id="9809356at2"/>
<dbReference type="RefSeq" id="WP_159428012.1">
    <property type="nucleotide sequence ID" value="NZ_FNAF01000006.1"/>
</dbReference>
<dbReference type="AlphaFoldDB" id="A0A1G6XBF3"/>
<dbReference type="InterPro" id="IPR036565">
    <property type="entry name" value="Mur-like_cat_sf"/>
</dbReference>
<evidence type="ECO:0000256" key="1">
    <source>
        <dbReference type="ARBA" id="ARBA00008276"/>
    </source>
</evidence>
<dbReference type="PANTHER" id="PTHR11136:SF0">
    <property type="entry name" value="DIHYDROFOLATE SYNTHETASE-RELATED"/>
    <property type="match status" value="1"/>
</dbReference>
<name>A0A1G6XBF3_PEPNI</name>
<dbReference type="SUPFAM" id="SSF53623">
    <property type="entry name" value="MurD-like peptide ligases, catalytic domain"/>
    <property type="match status" value="1"/>
</dbReference>
<dbReference type="InterPro" id="IPR001645">
    <property type="entry name" value="Folylpolyglutamate_synth"/>
</dbReference>
<dbReference type="InterPro" id="IPR036615">
    <property type="entry name" value="Mur_ligase_C_dom_sf"/>
</dbReference>
<dbReference type="Gene3D" id="3.90.190.20">
    <property type="entry name" value="Mur ligase, C-terminal domain"/>
    <property type="match status" value="1"/>
</dbReference>
<evidence type="ECO:0000256" key="9">
    <source>
        <dbReference type="ARBA" id="ARBA00047493"/>
    </source>
</evidence>
<comment type="similarity">
    <text evidence="1 10">Belongs to the folylpolyglutamate synthase family.</text>
</comment>
<sequence length="431" mass="46615">MNYQEARHFIEEHAWRGSVYGVDTMAHLADYLGHPEEDLHIIHIAGTNGKGSTGAHLAAILEAAGYVTASYTSPEVRTYLDRFQVQRAPVAEAAFAAALTRVAEAARRMADDGLPHPTVFEMELATSWLLAPVDDQAVFLMETGLGGRLDATNVVQDPILTVITAIGMDHTALLGDSLAAIAAEKAGIFKTGVPAVSWPQAPEAEAVLRRQAADKEVPLVFLAPSDVEACGVVDGQEGFSYRGHPYATALLGVHQAVNAAGALVCVEALRKLGYCIDDKACRTGLADTRWPARMEKLPVEMPVYLDGAHNPPAMAVLVETMQQIAPQGTWRLVLHIFKDKDAATMLKYLNGAVAELIITEIKTDRSLAADRLAALARQYAPHCRITLKPQLQDAVTYLYKSAQANDYFVICGSLSHLEQARQLLLAESEAL</sequence>
<reference evidence="13 14" key="1">
    <citation type="submission" date="2016-10" db="EMBL/GenBank/DDBJ databases">
        <authorList>
            <person name="de Groot N.N."/>
        </authorList>
    </citation>
    <scope>NUCLEOTIDE SEQUENCE [LARGE SCALE GENOMIC DNA]</scope>
    <source>
        <strain evidence="13 14">DSM 20475</strain>
    </source>
</reference>
<dbReference type="EC" id="6.3.2.17" evidence="2"/>
<dbReference type="InterPro" id="IPR013221">
    <property type="entry name" value="Mur_ligase_cen"/>
</dbReference>
<dbReference type="SUPFAM" id="SSF53244">
    <property type="entry name" value="MurD-like peptide ligases, peptide-binding domain"/>
    <property type="match status" value="1"/>
</dbReference>
<dbReference type="PIRSF" id="PIRSF001563">
    <property type="entry name" value="Folylpolyglu_synth"/>
    <property type="match status" value="1"/>
</dbReference>
<dbReference type="GO" id="GO:0046872">
    <property type="term" value="F:metal ion binding"/>
    <property type="evidence" value="ECO:0007669"/>
    <property type="project" value="UniProtKB-KW"/>
</dbReference>
<evidence type="ECO:0000313" key="14">
    <source>
        <dbReference type="Proteomes" id="UP000198995"/>
    </source>
</evidence>
<keyword evidence="4" id="KW-0479">Metal-binding</keyword>
<dbReference type="NCBIfam" id="TIGR01499">
    <property type="entry name" value="folC"/>
    <property type="match status" value="1"/>
</dbReference>
<evidence type="ECO:0000256" key="6">
    <source>
        <dbReference type="ARBA" id="ARBA00022840"/>
    </source>
</evidence>
<dbReference type="PANTHER" id="PTHR11136">
    <property type="entry name" value="FOLYLPOLYGLUTAMATE SYNTHASE-RELATED"/>
    <property type="match status" value="1"/>
</dbReference>
<keyword evidence="6 10" id="KW-0067">ATP-binding</keyword>
<feature type="domain" description="Mur ligase C-terminal" evidence="11">
    <location>
        <begin position="293"/>
        <end position="413"/>
    </location>
</feature>
<evidence type="ECO:0000259" key="11">
    <source>
        <dbReference type="Pfam" id="PF02875"/>
    </source>
</evidence>
<evidence type="ECO:0000256" key="2">
    <source>
        <dbReference type="ARBA" id="ARBA00013025"/>
    </source>
</evidence>
<evidence type="ECO:0000259" key="12">
    <source>
        <dbReference type="Pfam" id="PF08245"/>
    </source>
</evidence>
<dbReference type="Pfam" id="PF08245">
    <property type="entry name" value="Mur_ligase_M"/>
    <property type="match status" value="1"/>
</dbReference>
<keyword evidence="3 10" id="KW-0436">Ligase</keyword>
<dbReference type="GO" id="GO:0005737">
    <property type="term" value="C:cytoplasm"/>
    <property type="evidence" value="ECO:0007669"/>
    <property type="project" value="TreeGrafter"/>
</dbReference>
<dbReference type="InterPro" id="IPR004101">
    <property type="entry name" value="Mur_ligase_C"/>
</dbReference>
<dbReference type="GO" id="GO:0004326">
    <property type="term" value="F:tetrahydrofolylpolyglutamate synthase activity"/>
    <property type="evidence" value="ECO:0007669"/>
    <property type="project" value="UniProtKB-EC"/>
</dbReference>
<evidence type="ECO:0000256" key="5">
    <source>
        <dbReference type="ARBA" id="ARBA00022741"/>
    </source>
</evidence>
<evidence type="ECO:0000256" key="3">
    <source>
        <dbReference type="ARBA" id="ARBA00022598"/>
    </source>
</evidence>
<gene>
    <name evidence="13" type="ORF">SAMN04489866_106107</name>
</gene>
<dbReference type="STRING" id="2741.SAMN04489866_106107"/>
<comment type="catalytic activity">
    <reaction evidence="9">
        <text>(6S)-5,6,7,8-tetrahydrofolyl-(gamma-L-Glu)(n) + L-glutamate + ATP = (6S)-5,6,7,8-tetrahydrofolyl-(gamma-L-Glu)(n+1) + ADP + phosphate + H(+)</text>
        <dbReference type="Rhea" id="RHEA:10580"/>
        <dbReference type="Rhea" id="RHEA-COMP:14738"/>
        <dbReference type="Rhea" id="RHEA-COMP:14740"/>
        <dbReference type="ChEBI" id="CHEBI:15378"/>
        <dbReference type="ChEBI" id="CHEBI:29985"/>
        <dbReference type="ChEBI" id="CHEBI:30616"/>
        <dbReference type="ChEBI" id="CHEBI:43474"/>
        <dbReference type="ChEBI" id="CHEBI:141005"/>
        <dbReference type="ChEBI" id="CHEBI:456216"/>
        <dbReference type="EC" id="6.3.2.17"/>
    </reaction>
</comment>
<dbReference type="EMBL" id="FNAF01000006">
    <property type="protein sequence ID" value="SDD75510.1"/>
    <property type="molecule type" value="Genomic_DNA"/>
</dbReference>
<dbReference type="GO" id="GO:0008841">
    <property type="term" value="F:dihydrofolate synthase activity"/>
    <property type="evidence" value="ECO:0007669"/>
    <property type="project" value="TreeGrafter"/>
</dbReference>
<dbReference type="GO" id="GO:0005524">
    <property type="term" value="F:ATP binding"/>
    <property type="evidence" value="ECO:0007669"/>
    <property type="project" value="UniProtKB-KW"/>
</dbReference>
<proteinExistence type="inferred from homology"/>
<keyword evidence="14" id="KW-1185">Reference proteome</keyword>
<evidence type="ECO:0000256" key="8">
    <source>
        <dbReference type="ARBA" id="ARBA00030592"/>
    </source>
</evidence>
<protein>
    <recommendedName>
        <fullName evidence="2">tetrahydrofolate synthase</fullName>
        <ecNumber evidence="2">6.3.2.17</ecNumber>
    </recommendedName>
    <alternativeName>
        <fullName evidence="8">Tetrahydrofolylpolyglutamate synthase</fullName>
    </alternativeName>
</protein>
<evidence type="ECO:0000256" key="4">
    <source>
        <dbReference type="ARBA" id="ARBA00022723"/>
    </source>
</evidence>
<dbReference type="Gene3D" id="3.40.1190.10">
    <property type="entry name" value="Mur-like, catalytic domain"/>
    <property type="match status" value="1"/>
</dbReference>
<accession>A0A1G6XBF3</accession>
<keyword evidence="7" id="KW-0460">Magnesium</keyword>
<dbReference type="InterPro" id="IPR018109">
    <property type="entry name" value="Folylpolyglutamate_synth_CS"/>
</dbReference>
<evidence type="ECO:0000313" key="13">
    <source>
        <dbReference type="EMBL" id="SDD75510.1"/>
    </source>
</evidence>
<keyword evidence="5 10" id="KW-0547">Nucleotide-binding</keyword>
<dbReference type="PROSITE" id="PS01012">
    <property type="entry name" value="FOLYLPOLYGLU_SYNT_2"/>
    <property type="match status" value="1"/>
</dbReference>
<feature type="domain" description="Mur ligase central" evidence="12">
    <location>
        <begin position="44"/>
        <end position="265"/>
    </location>
</feature>
<dbReference type="Pfam" id="PF02875">
    <property type="entry name" value="Mur_ligase_C"/>
    <property type="match status" value="1"/>
</dbReference>
<evidence type="ECO:0000256" key="7">
    <source>
        <dbReference type="ARBA" id="ARBA00022842"/>
    </source>
</evidence>
<evidence type="ECO:0000256" key="10">
    <source>
        <dbReference type="PIRNR" id="PIRNR001563"/>
    </source>
</evidence>
<organism evidence="13 14">
    <name type="scientific">Peptococcus niger</name>
    <dbReference type="NCBI Taxonomy" id="2741"/>
    <lineage>
        <taxon>Bacteria</taxon>
        <taxon>Bacillati</taxon>
        <taxon>Bacillota</taxon>
        <taxon>Clostridia</taxon>
        <taxon>Eubacteriales</taxon>
        <taxon>Peptococcaceae</taxon>
        <taxon>Peptococcus</taxon>
    </lineage>
</organism>
<dbReference type="Proteomes" id="UP000198995">
    <property type="component" value="Unassembled WGS sequence"/>
</dbReference>